<dbReference type="InterPro" id="IPR026870">
    <property type="entry name" value="Zinc_ribbon_dom"/>
</dbReference>
<evidence type="ECO:0000259" key="2">
    <source>
        <dbReference type="Pfam" id="PF13240"/>
    </source>
</evidence>
<feature type="transmembrane region" description="Helical" evidence="1">
    <location>
        <begin position="108"/>
        <end position="126"/>
    </location>
</feature>
<evidence type="ECO:0000313" key="3">
    <source>
        <dbReference type="EMBL" id="MCC2231398.1"/>
    </source>
</evidence>
<gene>
    <name evidence="3" type="ORF">LKD81_10380</name>
</gene>
<dbReference type="EMBL" id="JAJEQR010000028">
    <property type="protein sequence ID" value="MCC2231398.1"/>
    <property type="molecule type" value="Genomic_DNA"/>
</dbReference>
<reference evidence="3" key="1">
    <citation type="submission" date="2021-10" db="EMBL/GenBank/DDBJ databases">
        <title>Anaerobic single-cell dispensing facilitates the cultivation of human gut bacteria.</title>
        <authorList>
            <person name="Afrizal A."/>
        </authorList>
    </citation>
    <scope>NUCLEOTIDE SEQUENCE</scope>
    <source>
        <strain evidence="3">CLA-AA-H215</strain>
    </source>
</reference>
<dbReference type="Pfam" id="PF13240">
    <property type="entry name" value="Zn_Ribbon_1"/>
    <property type="match status" value="1"/>
</dbReference>
<dbReference type="InterPro" id="IPR036283">
    <property type="entry name" value="NOB1_Zf-like_sf"/>
</dbReference>
<feature type="domain" description="Zinc-ribbon" evidence="2">
    <location>
        <begin position="22"/>
        <end position="44"/>
    </location>
</feature>
<dbReference type="Proteomes" id="UP001198182">
    <property type="component" value="Unassembled WGS sequence"/>
</dbReference>
<organism evidence="3 4">
    <name type="scientific">Hominifimenecus microfluidus</name>
    <dbReference type="NCBI Taxonomy" id="2885348"/>
    <lineage>
        <taxon>Bacteria</taxon>
        <taxon>Bacillati</taxon>
        <taxon>Bacillota</taxon>
        <taxon>Clostridia</taxon>
        <taxon>Lachnospirales</taxon>
        <taxon>Lachnospiraceae</taxon>
        <taxon>Hominifimenecus</taxon>
    </lineage>
</organism>
<dbReference type="RefSeq" id="WP_308453917.1">
    <property type="nucleotide sequence ID" value="NZ_JAJEQR010000028.1"/>
</dbReference>
<keyword evidence="1" id="KW-1133">Transmembrane helix</keyword>
<evidence type="ECO:0000256" key="1">
    <source>
        <dbReference type="SAM" id="Phobius"/>
    </source>
</evidence>
<comment type="caution">
    <text evidence="3">The sequence shown here is derived from an EMBL/GenBank/DDBJ whole genome shotgun (WGS) entry which is preliminary data.</text>
</comment>
<dbReference type="AlphaFoldDB" id="A0AAE3JFI5"/>
<keyword evidence="1" id="KW-0472">Membrane</keyword>
<accession>A0AAE3JFI5</accession>
<feature type="transmembrane region" description="Helical" evidence="1">
    <location>
        <begin position="69"/>
        <end position="88"/>
    </location>
</feature>
<evidence type="ECO:0000313" key="4">
    <source>
        <dbReference type="Proteomes" id="UP001198182"/>
    </source>
</evidence>
<proteinExistence type="predicted"/>
<keyword evidence="4" id="KW-1185">Reference proteome</keyword>
<name>A0AAE3JFI5_9FIRM</name>
<sequence length="133" mass="15620">MLKYKNIEHNEAVWGERSIGMYCRNCGKMVKDNAVFCYNCGNRLIDIQTAVPMDDEFQIQEKTNDQPSFWFALLAFFFPIGGLILWLIYEDKKPKRARSLKRGMIIGLAGKIIFLILWFFLVALSLRTKTYYF</sequence>
<dbReference type="SUPFAM" id="SSF144206">
    <property type="entry name" value="NOB1 zinc finger-like"/>
    <property type="match status" value="1"/>
</dbReference>
<keyword evidence="1" id="KW-0812">Transmembrane</keyword>
<protein>
    <submittedName>
        <fullName evidence="3">Zinc ribbon domain-containing protein</fullName>
    </submittedName>
</protein>